<evidence type="ECO:0000313" key="3">
    <source>
        <dbReference type="EMBL" id="AGB29276.1"/>
    </source>
</evidence>
<dbReference type="Proteomes" id="UP000010862">
    <property type="component" value="Chromosome 2"/>
</dbReference>
<evidence type="ECO:0000313" key="4">
    <source>
        <dbReference type="EMBL" id="EGQ12922.1"/>
    </source>
</evidence>
<organism evidence="4 5">
    <name type="scientific">Prevotella dentalis (strain ATCC 49559 / DSM 3688 / JCM 13448 / NCTC 12043 / ES 2772)</name>
    <name type="common">Mitsuokella dentalis</name>
    <dbReference type="NCBI Taxonomy" id="908937"/>
    <lineage>
        <taxon>Bacteria</taxon>
        <taxon>Pseudomonadati</taxon>
        <taxon>Bacteroidota</taxon>
        <taxon>Bacteroidia</taxon>
        <taxon>Bacteroidales</taxon>
        <taxon>Prevotellaceae</taxon>
        <taxon>Prevotella</taxon>
    </lineage>
</organism>
<dbReference type="InterPro" id="IPR012312">
    <property type="entry name" value="Hemerythrin-like"/>
</dbReference>
<dbReference type="PANTHER" id="PTHR39966:SF3">
    <property type="entry name" value="DUF438 DOMAIN-CONTAINING PROTEIN"/>
    <property type="match status" value="1"/>
</dbReference>
<dbReference type="Proteomes" id="UP000007820">
    <property type="component" value="Unassembled WGS sequence"/>
</dbReference>
<evidence type="ECO:0000313" key="6">
    <source>
        <dbReference type="Proteomes" id="UP000010862"/>
    </source>
</evidence>
<dbReference type="PATRIC" id="fig|908937.9.peg.2118"/>
<dbReference type="Pfam" id="PF13596">
    <property type="entry name" value="PAS_10"/>
    <property type="match status" value="1"/>
</dbReference>
<reference evidence="3" key="2">
    <citation type="submission" date="2012-02" db="EMBL/GenBank/DDBJ databases">
        <title>Complete sequence of chromosome 2 of Prevotella dentalis DSM 3688.</title>
        <authorList>
            <consortium name="US DOE Joint Genome Institute (JGI-PGF)"/>
            <person name="Lucas S."/>
            <person name="Copeland A."/>
            <person name="Lapidus A."/>
            <person name="Glavina del Rio T."/>
            <person name="Dalin E."/>
            <person name="Tice H."/>
            <person name="Bruce D."/>
            <person name="Goodwin L."/>
            <person name="Pitluck S."/>
            <person name="Peters L."/>
            <person name="Mikhailova N."/>
            <person name="Chertkov O."/>
            <person name="Kyrpides N."/>
            <person name="Mavromatis K."/>
            <person name="Ivanova N."/>
            <person name="Brettin T."/>
            <person name="Detter J.C."/>
            <person name="Han C."/>
            <person name="Larimer F."/>
            <person name="Land M."/>
            <person name="Hauser L."/>
            <person name="Markowitz V."/>
            <person name="Cheng J.-F."/>
            <person name="Hugenholtz P."/>
            <person name="Woyke T."/>
            <person name="Wu D."/>
            <person name="Gronow S."/>
            <person name="Wellnitz S."/>
            <person name="Brambilla E."/>
            <person name="Klenk H.-P."/>
            <person name="Eisen J.A."/>
        </authorList>
    </citation>
    <scope>NUCLEOTIDE SEQUENCE [LARGE SCALE GENOMIC DNA]</scope>
    <source>
        <strain evidence="3">DSM 3688</strain>
    </source>
</reference>
<proteinExistence type="predicted"/>
<keyword evidence="6" id="KW-1185">Reference proteome</keyword>
<evidence type="ECO:0000313" key="5">
    <source>
        <dbReference type="Proteomes" id="UP000007820"/>
    </source>
</evidence>
<accession>F9D5P9</accession>
<gene>
    <name evidence="3" type="ordered locus">Prede_1999</name>
    <name evidence="4" type="ORF">HMPREF9136_2177</name>
</gene>
<evidence type="ECO:0000256" key="1">
    <source>
        <dbReference type="SAM" id="MobiDB-lite"/>
    </source>
</evidence>
<evidence type="ECO:0000259" key="2">
    <source>
        <dbReference type="Pfam" id="PF01814"/>
    </source>
</evidence>
<feature type="domain" description="Hemerythrin-like" evidence="2">
    <location>
        <begin position="134"/>
        <end position="254"/>
    </location>
</feature>
<dbReference type="KEGG" id="pdt:Prede_1999"/>
<feature type="compositionally biased region" description="Low complexity" evidence="1">
    <location>
        <begin position="461"/>
        <end position="485"/>
    </location>
</feature>
<dbReference type="GO" id="GO:0005886">
    <property type="term" value="C:plasma membrane"/>
    <property type="evidence" value="ECO:0007669"/>
    <property type="project" value="TreeGrafter"/>
</dbReference>
<dbReference type="EMBL" id="CP003369">
    <property type="protein sequence ID" value="AGB29276.1"/>
    <property type="molecule type" value="Genomic_DNA"/>
</dbReference>
<dbReference type="eggNOG" id="COG2461">
    <property type="taxonomic scope" value="Bacteria"/>
</dbReference>
<dbReference type="SUPFAM" id="SSF55785">
    <property type="entry name" value="PYP-like sensor domain (PAS domain)"/>
    <property type="match status" value="1"/>
</dbReference>
<dbReference type="AlphaFoldDB" id="F9D5P9"/>
<reference evidence="4 5" key="1">
    <citation type="submission" date="2011-04" db="EMBL/GenBank/DDBJ databases">
        <authorList>
            <person name="Muzny D."/>
            <person name="Qin X."/>
            <person name="Deng J."/>
            <person name="Jiang H."/>
            <person name="Liu Y."/>
            <person name="Qu J."/>
            <person name="Song X.-Z."/>
            <person name="Zhang L."/>
            <person name="Thornton R."/>
            <person name="Coyle M."/>
            <person name="Francisco L."/>
            <person name="Jackson L."/>
            <person name="Javaid M."/>
            <person name="Korchina V."/>
            <person name="Kovar C."/>
            <person name="Mata R."/>
            <person name="Mathew T."/>
            <person name="Ngo R."/>
            <person name="Nguyen L."/>
            <person name="Nguyen N."/>
            <person name="Okwuonu G."/>
            <person name="Ongeri F."/>
            <person name="Pham C."/>
            <person name="Simmons D."/>
            <person name="Wilczek-Boney K."/>
            <person name="Hale W."/>
            <person name="Jakkamsetti A."/>
            <person name="Pham P."/>
            <person name="Ruth R."/>
            <person name="San Lucas F."/>
            <person name="Warren J."/>
            <person name="Zhang J."/>
            <person name="Zhao Z."/>
            <person name="Zhou C."/>
            <person name="Zhu D."/>
            <person name="Lee S."/>
            <person name="Bess C."/>
            <person name="Blankenburg K."/>
            <person name="Forbes L."/>
            <person name="Fu Q."/>
            <person name="Gubbala S."/>
            <person name="Hirani K."/>
            <person name="Jayaseelan J.C."/>
            <person name="Lara F."/>
            <person name="Munidasa M."/>
            <person name="Palculict T."/>
            <person name="Patil S."/>
            <person name="Pu L.-L."/>
            <person name="Saada N."/>
            <person name="Tang L."/>
            <person name="Weissenberger G."/>
            <person name="Zhu Y."/>
            <person name="Hemphill L."/>
            <person name="Shang Y."/>
            <person name="Youmans B."/>
            <person name="Ayvaz T."/>
            <person name="Ross M."/>
            <person name="Santibanez J."/>
            <person name="Aqrawi P."/>
            <person name="Gross S."/>
            <person name="Joshi V."/>
            <person name="Fowler G."/>
            <person name="Nazareth L."/>
            <person name="Reid J."/>
            <person name="Worley K."/>
            <person name="Petrosino J."/>
            <person name="Highlander S."/>
            <person name="Gibbs R."/>
        </authorList>
    </citation>
    <scope>NUCLEOTIDE SEQUENCE [LARGE SCALE GENOMIC DNA]</scope>
    <source>
        <strain evidence="4 5">DSM 3688</strain>
    </source>
</reference>
<name>F9D5P9_PREDD</name>
<sequence length="570" mass="64046">MRGPEVLALINHVGAQLLPVRKARNPYLCTQNPNPTDMTNSMKDHLPQIEMAKMEALYQIEAQYESGRLTLEEARRQLAARVGRLRPYHLAYMEQNLKSGDADECIRVDMRKTMLLLDGFMDNSRPELPADHPLTHYYSENEEMRRLLLAVEDLVQYPMIKNQWLELYDRLKLYPIHYARKQNQLYPLLEHKGFDRPTTTMWNFDDIVRDEIRRSQQLLAGDTPEEDFIALQQELVAHCRDLMEKEETILYPTALALITPAEFDDMKSGDQEIGFAFITVAPAPAATPSTTPADGAAPAPDGLARDLQALLGKYGYAAGGDTQLLDVATGKLSLEQVNLIYQHLPVDISFVDENELVKFYSDTDHRIFPRSRNVIGRKVENCHPRKSVHVVKEIVAKFRSGEQDKAEFWINKPGLFIYIVYVAVRDKEGRFRGVLEMMQDCTRIREMQGSQTLLTWGHGEAGTAADPAPAAADTAASGPADTASGPEDAGTCPEDTAGNDMEITGSTRLKTLFGRYPNLKKNLVAAVPQFKMLDSPLGKLMLQRVTVGMAAERSGLGEDKLIELIRESLR</sequence>
<feature type="region of interest" description="Disordered" evidence="1">
    <location>
        <begin position="459"/>
        <end position="501"/>
    </location>
</feature>
<protein>
    <submittedName>
        <fullName evidence="4">Sensory box protein</fullName>
    </submittedName>
</protein>
<dbReference type="PANTHER" id="PTHR39966">
    <property type="entry name" value="BLL2471 PROTEIN-RELATED"/>
    <property type="match status" value="1"/>
</dbReference>
<dbReference type="HOGENOM" id="CLU_026706_1_0_10"/>
<dbReference type="OrthoDB" id="9769774at2"/>
<dbReference type="InterPro" id="IPR035965">
    <property type="entry name" value="PAS-like_dom_sf"/>
</dbReference>
<dbReference type="Gene3D" id="3.30.450.20">
    <property type="entry name" value="PAS domain"/>
    <property type="match status" value="1"/>
</dbReference>
<dbReference type="Pfam" id="PF01814">
    <property type="entry name" value="Hemerythrin"/>
    <property type="match status" value="1"/>
</dbReference>
<dbReference type="EMBL" id="AFPW01000037">
    <property type="protein sequence ID" value="EGQ12922.1"/>
    <property type="molecule type" value="Genomic_DNA"/>
</dbReference>
<dbReference type="STRING" id="908937.Prede_1999"/>